<evidence type="ECO:0000313" key="2">
    <source>
        <dbReference type="Proteomes" id="UP000480266"/>
    </source>
</evidence>
<keyword evidence="2" id="KW-1185">Reference proteome</keyword>
<comment type="caution">
    <text evidence="1">The sequence shown here is derived from an EMBL/GenBank/DDBJ whole genome shotgun (WGS) entry which is preliminary data.</text>
</comment>
<dbReference type="AlphaFoldDB" id="A0A7C9VIL8"/>
<gene>
    <name evidence="1" type="ORF">G4V63_17130</name>
</gene>
<dbReference type="Proteomes" id="UP000480266">
    <property type="component" value="Unassembled WGS sequence"/>
</dbReference>
<reference evidence="1" key="1">
    <citation type="submission" date="2020-02" db="EMBL/GenBank/DDBJ databases">
        <title>Draft genome sequence of Candidatus Afipia apatlaquensis IBT-C3, a potential strain for decolorization of textile dyes.</title>
        <authorList>
            <person name="Sanchez-Reyes A."/>
            <person name="Breton-Deval L."/>
            <person name="Mangelson H."/>
            <person name="Sanchez-Flores A."/>
        </authorList>
    </citation>
    <scope>NUCLEOTIDE SEQUENCE [LARGE SCALE GENOMIC DNA]</scope>
    <source>
        <strain evidence="1">IBT-C3</strain>
    </source>
</reference>
<protein>
    <submittedName>
        <fullName evidence="1">Uncharacterized protein</fullName>
    </submittedName>
</protein>
<evidence type="ECO:0000313" key="1">
    <source>
        <dbReference type="EMBL" id="NGX96869.1"/>
    </source>
</evidence>
<accession>A0A7C9VIL8</accession>
<name>A0A7C9VIL8_9BRAD</name>
<dbReference type="EMBL" id="JAAMRR010000873">
    <property type="protein sequence ID" value="NGX96869.1"/>
    <property type="molecule type" value="Genomic_DNA"/>
</dbReference>
<organism evidence="1 2">
    <name type="scientific">Candidatus Afipia apatlaquensis</name>
    <dbReference type="NCBI Taxonomy" id="2712852"/>
    <lineage>
        <taxon>Bacteria</taxon>
        <taxon>Pseudomonadati</taxon>
        <taxon>Pseudomonadota</taxon>
        <taxon>Alphaproteobacteria</taxon>
        <taxon>Hyphomicrobiales</taxon>
        <taxon>Nitrobacteraceae</taxon>
        <taxon>Afipia</taxon>
    </lineage>
</organism>
<proteinExistence type="predicted"/>
<sequence>MCDYRLHAVASRPARLGEKLVSTKFPMTVTRGFTGEGEPNVAVCVRPGTELAFEREVDYDGAFFRKKVRHTVARFRSVDLDNPNRHHDALEFPDGQLVLLTQLDPGQRATVLQLPAVPLHEAQPEAAEPVAARVEDLMIR</sequence>